<dbReference type="InterPro" id="IPR003768">
    <property type="entry name" value="ScpA"/>
</dbReference>
<accession>A0A2N6PLF4</accession>
<keyword evidence="1" id="KW-0159">Chromosome partition</keyword>
<dbReference type="OrthoDB" id="9811016at2"/>
<evidence type="ECO:0000256" key="1">
    <source>
        <dbReference type="ARBA" id="ARBA00022829"/>
    </source>
</evidence>
<dbReference type="Gene3D" id="6.10.250.2410">
    <property type="match status" value="1"/>
</dbReference>
<dbReference type="EMBL" id="PNFZ01000001">
    <property type="protein sequence ID" value="PMB99513.1"/>
    <property type="molecule type" value="Genomic_DNA"/>
</dbReference>
<dbReference type="PANTHER" id="PTHR33969">
    <property type="entry name" value="SEGREGATION AND CONDENSATION PROTEIN A"/>
    <property type="match status" value="1"/>
</dbReference>
<dbReference type="PANTHER" id="PTHR33969:SF2">
    <property type="entry name" value="SEGREGATION AND CONDENSATION PROTEIN A"/>
    <property type="match status" value="1"/>
</dbReference>
<dbReference type="Proteomes" id="UP000501518">
    <property type="component" value="Chromosome"/>
</dbReference>
<evidence type="ECO:0000313" key="4">
    <source>
        <dbReference type="EMBL" id="PMB99513.1"/>
    </source>
</evidence>
<keyword evidence="6" id="KW-1185">Reference proteome</keyword>
<evidence type="ECO:0000256" key="3">
    <source>
        <dbReference type="SAM" id="MobiDB-lite"/>
    </source>
</evidence>
<evidence type="ECO:0000256" key="2">
    <source>
        <dbReference type="ARBA" id="ARBA00044777"/>
    </source>
</evidence>
<dbReference type="Pfam" id="PF02616">
    <property type="entry name" value="SMC_ScpA"/>
    <property type="match status" value="1"/>
</dbReference>
<evidence type="ECO:0000313" key="7">
    <source>
        <dbReference type="Proteomes" id="UP000501518"/>
    </source>
</evidence>
<dbReference type="GO" id="GO:0007059">
    <property type="term" value="P:chromosome segregation"/>
    <property type="evidence" value="ECO:0007669"/>
    <property type="project" value="UniProtKB-KW"/>
</dbReference>
<protein>
    <recommendedName>
        <fullName evidence="2">Segregation and condensation protein A</fullName>
    </recommendedName>
</protein>
<evidence type="ECO:0000313" key="6">
    <source>
        <dbReference type="Proteomes" id="UP000235703"/>
    </source>
</evidence>
<dbReference type="RefSeq" id="WP_102160629.1">
    <property type="nucleotide sequence ID" value="NZ_CP035810.1"/>
</dbReference>
<name>A0A2N6PLF4_9MICO</name>
<feature type="region of interest" description="Disordered" evidence="3">
    <location>
        <begin position="1"/>
        <end position="23"/>
    </location>
</feature>
<proteinExistence type="predicted"/>
<reference evidence="4 6" key="1">
    <citation type="submission" date="2017-09" db="EMBL/GenBank/DDBJ databases">
        <title>Bacterial strain isolated from the female urinary microbiota.</title>
        <authorList>
            <person name="Thomas-White K."/>
            <person name="Kumar N."/>
            <person name="Forster S."/>
            <person name="Putonti C."/>
            <person name="Lawley T."/>
            <person name="Wolfe A.J."/>
        </authorList>
    </citation>
    <scope>NUCLEOTIDE SEQUENCE [LARGE SCALE GENOMIC DNA]</scope>
    <source>
        <strain evidence="4 6">UMB0680</strain>
    </source>
</reference>
<dbReference type="Proteomes" id="UP000235703">
    <property type="component" value="Unassembled WGS sequence"/>
</dbReference>
<dbReference type="EMBL" id="CP035810">
    <property type="protein sequence ID" value="QIN28115.1"/>
    <property type="molecule type" value="Genomic_DNA"/>
</dbReference>
<reference evidence="5 7" key="2">
    <citation type="submission" date="2019-02" db="EMBL/GenBank/DDBJ databases">
        <title>Complete Genome Sequence and Methylome Analysis of Brevibacterium luteolum NEB1784.</title>
        <authorList>
            <person name="Fomenkov A."/>
            <person name="Roberts R.J."/>
        </authorList>
    </citation>
    <scope>NUCLEOTIDE SEQUENCE [LARGE SCALE GENOMIC DNA]</scope>
    <source>
        <strain evidence="5 7">NEB1784</strain>
    </source>
</reference>
<organism evidence="4 6">
    <name type="scientific">Brevibacterium luteolum</name>
    <dbReference type="NCBI Taxonomy" id="199591"/>
    <lineage>
        <taxon>Bacteria</taxon>
        <taxon>Bacillati</taxon>
        <taxon>Actinomycetota</taxon>
        <taxon>Actinomycetes</taxon>
        <taxon>Micrococcales</taxon>
        <taxon>Brevibacteriaceae</taxon>
        <taxon>Brevibacterium</taxon>
    </lineage>
</organism>
<gene>
    <name evidence="4" type="ORF">CJ198_03105</name>
    <name evidence="5" type="ORF">EW640_01560</name>
</gene>
<evidence type="ECO:0000313" key="5">
    <source>
        <dbReference type="EMBL" id="QIN28115.1"/>
    </source>
</evidence>
<sequence>MTTAQQDASAPAAGDAETSEAAGHNESGGFVVTLENFSGPFDLLLGLISKRKLDITDVALAEVTDEFIAYVTALRAEQSLDELSNFLLVAATLLDLKTARLLPRGDVDDELDLELLEARDLLFARLLQYRAYKAVSAVFAEQMAHAATRTARSVPLEEGLRDILPPLEITATPQVLAAIYATVLQRDHTPPTVSTDHLHLPQISVAEQRTVVLTRLGQQGQLTFSDLIADAESTMVVVARFLALLELFKAGMCDFDQPAPLGELTVVAAEAADLATIALPDTDEWDAPTPADDEEPT</sequence>
<dbReference type="AlphaFoldDB" id="A0A2N6PLF4"/>
<dbReference type="KEGG" id="blut:EW640_01560"/>